<organism evidence="1 2">
    <name type="scientific">Bacillus songklensis</name>
    <dbReference type="NCBI Taxonomy" id="1069116"/>
    <lineage>
        <taxon>Bacteria</taxon>
        <taxon>Bacillati</taxon>
        <taxon>Bacillota</taxon>
        <taxon>Bacilli</taxon>
        <taxon>Bacillales</taxon>
        <taxon>Bacillaceae</taxon>
        <taxon>Bacillus</taxon>
    </lineage>
</organism>
<dbReference type="Proteomes" id="UP001595752">
    <property type="component" value="Unassembled WGS sequence"/>
</dbReference>
<keyword evidence="2" id="KW-1185">Reference proteome</keyword>
<evidence type="ECO:0000313" key="1">
    <source>
        <dbReference type="EMBL" id="MFC3884137.1"/>
    </source>
</evidence>
<comment type="caution">
    <text evidence="1">The sequence shown here is derived from an EMBL/GenBank/DDBJ whole genome shotgun (WGS) entry which is preliminary data.</text>
</comment>
<accession>A0ABV8B394</accession>
<gene>
    <name evidence="1" type="ORF">ACFOU2_11800</name>
</gene>
<dbReference type="EMBL" id="JBHRZT010000052">
    <property type="protein sequence ID" value="MFC3884137.1"/>
    <property type="molecule type" value="Genomic_DNA"/>
</dbReference>
<reference evidence="2" key="1">
    <citation type="journal article" date="2019" name="Int. J. Syst. Evol. Microbiol.">
        <title>The Global Catalogue of Microorganisms (GCM) 10K type strain sequencing project: providing services to taxonomists for standard genome sequencing and annotation.</title>
        <authorList>
            <consortium name="The Broad Institute Genomics Platform"/>
            <consortium name="The Broad Institute Genome Sequencing Center for Infectious Disease"/>
            <person name="Wu L."/>
            <person name="Ma J."/>
        </authorList>
    </citation>
    <scope>NUCLEOTIDE SEQUENCE [LARGE SCALE GENOMIC DNA]</scope>
    <source>
        <strain evidence="2">CCUG 61889</strain>
    </source>
</reference>
<protein>
    <submittedName>
        <fullName evidence="1">Uncharacterized protein</fullName>
    </submittedName>
</protein>
<proteinExistence type="predicted"/>
<name>A0ABV8B394_9BACI</name>
<evidence type="ECO:0000313" key="2">
    <source>
        <dbReference type="Proteomes" id="UP001595752"/>
    </source>
</evidence>
<dbReference type="RefSeq" id="WP_377915306.1">
    <property type="nucleotide sequence ID" value="NZ_JBHRZT010000052.1"/>
</dbReference>
<sequence length="75" mass="8609">MDSISSAAKYLTENAQSLAIEIVDDIIHRFEFEVPKEEIEQAIIAYTNFWGFLGESVTFAEENKDCQLNFNVNFL</sequence>